<dbReference type="AlphaFoldDB" id="A9H6T5"/>
<accession>A9H6T5</accession>
<gene>
    <name evidence="2" type="ordered locus">GDI3601</name>
</gene>
<organism evidence="2 3">
    <name type="scientific">Gluconacetobacter diazotrophicus (strain ATCC 49037 / DSM 5601 / CCUG 37298 / CIP 103539 / LMG 7603 / PAl5)</name>
    <dbReference type="NCBI Taxonomy" id="272568"/>
    <lineage>
        <taxon>Bacteria</taxon>
        <taxon>Pseudomonadati</taxon>
        <taxon>Pseudomonadota</taxon>
        <taxon>Alphaproteobacteria</taxon>
        <taxon>Acetobacterales</taxon>
        <taxon>Acetobacteraceae</taxon>
        <taxon>Gluconacetobacter</taxon>
    </lineage>
</organism>
<reference evidence="2 3" key="1">
    <citation type="journal article" date="2009" name="BMC Genomics">
        <title>Complete genome sequence of the sugarcane nitrogen-fixing endophyte Gluconacetobacter diazotrophicus Pal5.</title>
        <authorList>
            <person name="Bertalan M."/>
            <person name="Albano R."/>
            <person name="Padua V."/>
            <person name="Rouws L."/>
            <person name="Rojas C."/>
            <person name="Hemerly A."/>
            <person name="Teixeira K."/>
            <person name="Schwab S."/>
            <person name="Araujo J."/>
            <person name="Oliveira A."/>
            <person name="Franca L."/>
            <person name="Magalhaes V."/>
            <person name="Alqueres S."/>
            <person name="Cardoso A."/>
            <person name="Almeida W."/>
            <person name="Loureiro M.M."/>
            <person name="Nogueira E."/>
            <person name="Cidade D."/>
            <person name="Oliveira D."/>
            <person name="Simao T."/>
            <person name="Macedo J."/>
            <person name="Valadao A."/>
            <person name="Dreschsel M."/>
            <person name="Freitas F."/>
            <person name="Vidal M."/>
            <person name="Guedes H."/>
            <person name="Rodrigues E."/>
            <person name="Meneses C."/>
            <person name="Brioso P."/>
            <person name="Pozzer L."/>
            <person name="Figueiredo D."/>
            <person name="Montano H."/>
            <person name="Junior J."/>
            <person name="Filho G."/>
            <person name="Flores V."/>
            <person name="Ferreira B."/>
            <person name="Branco A."/>
            <person name="Gonzalez P."/>
            <person name="Guillobel H."/>
            <person name="Lemos M."/>
            <person name="Seibel L."/>
            <person name="Macedo J."/>
            <person name="Alves-Ferreira M."/>
            <person name="Sachetto-Martins G."/>
            <person name="Coelho A."/>
            <person name="Santos E."/>
            <person name="Amaral G."/>
            <person name="Neves A."/>
            <person name="Pacheco A.B."/>
            <person name="Carvalho D."/>
            <person name="Lery L."/>
            <person name="Bisch P."/>
            <person name="Rossle S.C."/>
            <person name="Urmenyi T."/>
            <person name="Kruger W.V."/>
            <person name="Martins O."/>
            <person name="Baldani J.I."/>
            <person name="Ferreira P.C."/>
        </authorList>
    </citation>
    <scope>NUCLEOTIDE SEQUENCE [LARGE SCALE GENOMIC DNA]</scope>
    <source>
        <strain evidence="3">ATCC 49037 / DSM 5601 / CCUG 37298 / CIP 103539 / LMG 7603 / PAl5</strain>
    </source>
</reference>
<feature type="compositionally biased region" description="Low complexity" evidence="1">
    <location>
        <begin position="28"/>
        <end position="43"/>
    </location>
</feature>
<protein>
    <submittedName>
        <fullName evidence="2">Uncharacterized protein</fullName>
    </submittedName>
</protein>
<feature type="region of interest" description="Disordered" evidence="1">
    <location>
        <begin position="17"/>
        <end position="43"/>
    </location>
</feature>
<dbReference type="Proteomes" id="UP000001176">
    <property type="component" value="Chromosome"/>
</dbReference>
<name>A9H6T5_GLUDA</name>
<evidence type="ECO:0000313" key="3">
    <source>
        <dbReference type="Proteomes" id="UP000001176"/>
    </source>
</evidence>
<evidence type="ECO:0000256" key="1">
    <source>
        <dbReference type="SAM" id="MobiDB-lite"/>
    </source>
</evidence>
<dbReference type="KEGG" id="gdi:GDI3601"/>
<evidence type="ECO:0000313" key="2">
    <source>
        <dbReference type="EMBL" id="CAP57544.1"/>
    </source>
</evidence>
<dbReference type="EMBL" id="AM889285">
    <property type="protein sequence ID" value="CAP57544.1"/>
    <property type="molecule type" value="Genomic_DNA"/>
</dbReference>
<sequence length="219" mass="24142">MGNRLMVSPNLQRWASDPEPVVVSHDTAPAASAPAPIPSADPIDLSAVTDDERRAALRSPAYALLAEAAHYGVRVLVDAGRPRLSGKLTPEAIEAEFPQRLALCRRDVAIAADSLEHGWRVAWSDVEGRLHLLSPHEAERIDVTPFLIEARSHLRSPPWVDPDGLPVPDGTVCRCCRGTTWWREAVDPQGWRCRNCHPPLPEISTITSEPSHQNLEFRA</sequence>
<proteinExistence type="predicted"/>
<keyword evidence="3" id="KW-1185">Reference proteome</keyword>